<name>A0ABU3N665_9SPHN</name>
<reference evidence="4" key="1">
    <citation type="submission" date="2022-04" db="EMBL/GenBank/DDBJ databases">
        <title>Tomato heritable bacteria conferring resistance against bacterial wilt.</title>
        <authorList>
            <person name="Yin J."/>
        </authorList>
    </citation>
    <scope>NUCLEOTIDE SEQUENCE</scope>
    <source>
        <strain evidence="4">Cra20</strain>
    </source>
</reference>
<evidence type="ECO:0000256" key="1">
    <source>
        <dbReference type="SAM" id="MobiDB-lite"/>
    </source>
</evidence>
<comment type="caution">
    <text evidence="4">The sequence shown here is derived from an EMBL/GenBank/DDBJ whole genome shotgun (WGS) entry which is preliminary data.</text>
</comment>
<organism evidence="4">
    <name type="scientific">Sphingomonas psychrotolerans</name>
    <dbReference type="NCBI Taxonomy" id="1327635"/>
    <lineage>
        <taxon>Bacteria</taxon>
        <taxon>Pseudomonadati</taxon>
        <taxon>Pseudomonadota</taxon>
        <taxon>Alphaproteobacteria</taxon>
        <taxon>Sphingomonadales</taxon>
        <taxon>Sphingomonadaceae</taxon>
        <taxon>Sphingomonas</taxon>
    </lineage>
</organism>
<dbReference type="InterPro" id="IPR010982">
    <property type="entry name" value="Lambda_DNA-bd_dom_sf"/>
</dbReference>
<dbReference type="EMBL" id="JALMLT010000004">
    <property type="protein sequence ID" value="MDT8760009.1"/>
    <property type="molecule type" value="Genomic_DNA"/>
</dbReference>
<protein>
    <submittedName>
        <fullName evidence="4">DUF4115 domain-containing protein</fullName>
    </submittedName>
</protein>
<dbReference type="InterPro" id="IPR050400">
    <property type="entry name" value="Bact_Cytoskel_RodZ"/>
</dbReference>
<evidence type="ECO:0000259" key="3">
    <source>
        <dbReference type="SMART" id="SM00530"/>
    </source>
</evidence>
<dbReference type="Gene3D" id="1.10.260.40">
    <property type="entry name" value="lambda repressor-like DNA-binding domains"/>
    <property type="match status" value="1"/>
</dbReference>
<keyword evidence="2" id="KW-1133">Transmembrane helix</keyword>
<gene>
    <name evidence="4" type="ORF">MZO42_15005</name>
</gene>
<feature type="domain" description="HTH cro/C1-type" evidence="3">
    <location>
        <begin position="19"/>
        <end position="76"/>
    </location>
</feature>
<feature type="transmembrane region" description="Helical" evidence="2">
    <location>
        <begin position="113"/>
        <end position="133"/>
    </location>
</feature>
<dbReference type="PANTHER" id="PTHR34475">
    <property type="match status" value="1"/>
</dbReference>
<feature type="region of interest" description="Disordered" evidence="1">
    <location>
        <begin position="253"/>
        <end position="282"/>
    </location>
</feature>
<dbReference type="InterPro" id="IPR025194">
    <property type="entry name" value="RodZ-like_C"/>
</dbReference>
<proteinExistence type="predicted"/>
<evidence type="ECO:0000256" key="2">
    <source>
        <dbReference type="SAM" id="Phobius"/>
    </source>
</evidence>
<dbReference type="Pfam" id="PF13464">
    <property type="entry name" value="RodZ_C"/>
    <property type="match status" value="1"/>
</dbReference>
<dbReference type="Pfam" id="PF13413">
    <property type="entry name" value="HTH_25"/>
    <property type="match status" value="1"/>
</dbReference>
<dbReference type="InterPro" id="IPR001387">
    <property type="entry name" value="Cro/C1-type_HTH"/>
</dbReference>
<dbReference type="PANTHER" id="PTHR34475:SF1">
    <property type="entry name" value="CYTOSKELETON PROTEIN RODZ"/>
    <property type="match status" value="1"/>
</dbReference>
<accession>A0ABU3N665</accession>
<evidence type="ECO:0000313" key="4">
    <source>
        <dbReference type="EMBL" id="MDT8760009.1"/>
    </source>
</evidence>
<dbReference type="SUPFAM" id="SSF47413">
    <property type="entry name" value="lambda repressor-like DNA-binding domains"/>
    <property type="match status" value="1"/>
</dbReference>
<keyword evidence="2" id="KW-0812">Transmembrane</keyword>
<keyword evidence="2" id="KW-0472">Membrane</keyword>
<dbReference type="SMART" id="SM00530">
    <property type="entry name" value="HTH_XRE"/>
    <property type="match status" value="1"/>
</dbReference>
<dbReference type="CDD" id="cd00093">
    <property type="entry name" value="HTH_XRE"/>
    <property type="match status" value="1"/>
</dbReference>
<sequence>MEGENADNPTLFPATVGEKLRAAREAQQLELSEIASRTRIPQRHLEAIESGNYSGLPSVTYAMGFAKAYARAVGADEVALARQLRNEIGDRPERPVAPPPYDFNERSRVPSSGIAWTGAIVALLVLIGVGLWYGTNLFRGSAPAEEPVAVAVENTAEAGNAATPAVAPTPVSGGQVTLVALDTVWLRVTDASGKRLFEKEMAAGERYDVPADADRPRVRTGRPDRLQVLLNGSNVAPLGTGVETIEAEVSAAALQARGQSDASSTPSAAPAESPAGNVTATP</sequence>
<feature type="compositionally biased region" description="Low complexity" evidence="1">
    <location>
        <begin position="260"/>
        <end position="275"/>
    </location>
</feature>